<dbReference type="OMA" id="CGNEIFM"/>
<dbReference type="VEuPathDB" id="AmoebaDB:KM1_119120"/>
<sequence length="1416" mass="169152">MSEEEGKKGITEEITNEKSELTNEEDNQEHVTEKTEEGEETEETEETLEEDEDVKELNEEGKRMVELKKVGERKQEKKHEVTSQELTAGKKVIEALEKRKQAQSHEEELLKKIKDEDVVPHEGETIEQAKERIVQEMIEKERKGSIFEDTDRAKDKKLISNMFDVDVAPYDTLFDIQWGMRSNTAAVREPRGYIIDGVFPFLIDKEEEESQYGIFCHENVYIYLAPGKSAETFNIFCWYGNNSSVGKKGVCAMLASQLSVCLDNHAKIYYEVDGNESELFKEMFEEGITYTDENATDELLHPPKKEKRKLRLFKIDEVYKNLTRVEQVEPNHVSLTPYDGFVFDDNKRVYVFTTKYASNRVKNRALQFAMVLKAQNNYEESEVFMEPSPKMLLFYRALKLDDMNYNELCEYIMKEYKPIETKPSFGMLMRFTHNTKTSQIVKTIKPDNIPLTKKMLRSHRCYVYDCGNEMFMWKGKKCSRKEWELLKMLANKVIMKMVDRPKWCKIQDEFEGKETEAFKYHIADWDYTTTIITDDDYEKHISLLSKRIDYNALVIKEINEAKKEFEKANEEEKKKEDEGQKNEENKEENNASKRFKENIQKKIQLLVGKKEPIIYDYKWDIDGYKLKIQSMMEKKWEPTVLTKDTIDYELKYNITETLKLTDIQIYAFVDIVGPSIFRIPAEKYGEFYEENSYIVSVEKWDFERDIWRRDFYFWEGKKSTPLYYSQFLKKNYPVLVEYYEKNKNRKENEMNARQASENRIIFSQQRVFQGCEPKIFAELFNLRIVVKKGNYKDTVVIQEDNTNYDEDENEEDYEYGDEEDEEVEYYDEDGNLIEPGDDEEWEYEEDEIEEEKPEETEENNKGNEPKEDNESNETENGEKEQEVDNEKEEEEKKVVVNRFFEISMEDRTQRIEELNLEDENVGKYIESHRCYALQTLYSVYLWIGKQTDQISRIQAIRSAITLLEEDREFVCFEEGFHYNEFWDILHGVEKGYLSLSPKDLGLAAPLTFEITPFSQNFIRIGMNWKQADPSSCYIFDCMTRMYVWMGDESIPLQQKYAIKVAYDYAEERMKERKINIEIITEYCGKESDHFIRMSGGERMEYYDLQNDPREVYYNLKKESWVELPEEEKITEENQELKIDWSKVNEDDFNNKMKESRNQGIKELQEKEKLKEKGNKLLLDEWKSNKELNDFIKTFKDEDTDIESLPDEDKECKEVTTKQLMEEIKKEEDKEKQERDEIDKMIEEELKEKYGDNIEYVEEDDGNDEEWEDGDWEYEYEDAGEYEEDGDDEYEKEDDEYEYEAEEEGNEESEEYESGEEDEDQLESKKNATESKEKTIEDLRKEEKKKEDLEKKQRNKAVDKKNTYLNEVVACDYCYEEHPRYLLRKNIVADDMENGICWECWKIYFPDEKWPDLEHDK</sequence>
<dbReference type="PANTHER" id="PTHR11977:SF51">
    <property type="entry name" value="PROTEIN FLIGHTLESS-1 HOMOLOG"/>
    <property type="match status" value="1"/>
</dbReference>
<evidence type="ECO:0000256" key="1">
    <source>
        <dbReference type="ARBA" id="ARBA00022737"/>
    </source>
</evidence>
<dbReference type="GO" id="GO:0008154">
    <property type="term" value="P:actin polymerization or depolymerization"/>
    <property type="evidence" value="ECO:0007669"/>
    <property type="project" value="TreeGrafter"/>
</dbReference>
<feature type="compositionally biased region" description="Basic and acidic residues" evidence="2">
    <location>
        <begin position="858"/>
        <end position="869"/>
    </location>
</feature>
<comment type="caution">
    <text evidence="4">The sequence shown here is derived from an EMBL/GenBank/DDBJ whole genome shotgun (WGS) entry which is preliminary data.</text>
</comment>
<dbReference type="GO" id="GO:0051014">
    <property type="term" value="P:actin filament severing"/>
    <property type="evidence" value="ECO:0007669"/>
    <property type="project" value="TreeGrafter"/>
</dbReference>
<evidence type="ECO:0000259" key="3">
    <source>
        <dbReference type="Pfam" id="PF00626"/>
    </source>
</evidence>
<dbReference type="GO" id="GO:0015629">
    <property type="term" value="C:actin cytoskeleton"/>
    <property type="evidence" value="ECO:0007669"/>
    <property type="project" value="TreeGrafter"/>
</dbReference>
<evidence type="ECO:0000256" key="2">
    <source>
        <dbReference type="SAM" id="MobiDB-lite"/>
    </source>
</evidence>
<accession>A0A5K1UQQ7</accession>
<dbReference type="GO" id="GO:0051016">
    <property type="term" value="P:barbed-end actin filament capping"/>
    <property type="evidence" value="ECO:0007669"/>
    <property type="project" value="TreeGrafter"/>
</dbReference>
<dbReference type="PANTHER" id="PTHR11977">
    <property type="entry name" value="VILLIN"/>
    <property type="match status" value="1"/>
</dbReference>
<dbReference type="GO" id="GO:0051015">
    <property type="term" value="F:actin filament binding"/>
    <property type="evidence" value="ECO:0007669"/>
    <property type="project" value="InterPro"/>
</dbReference>
<feature type="region of interest" description="Disordered" evidence="2">
    <location>
        <begin position="798"/>
        <end position="890"/>
    </location>
</feature>
<feature type="compositionally biased region" description="Basic and acidic residues" evidence="2">
    <location>
        <begin position="1"/>
        <end position="21"/>
    </location>
</feature>
<dbReference type="InterPro" id="IPR029006">
    <property type="entry name" value="ADF-H/Gelsolin-like_dom_sf"/>
</dbReference>
<feature type="compositionally biased region" description="Acidic residues" evidence="2">
    <location>
        <begin position="36"/>
        <end position="54"/>
    </location>
</feature>
<dbReference type="GO" id="GO:0005546">
    <property type="term" value="F:phosphatidylinositol-4,5-bisphosphate binding"/>
    <property type="evidence" value="ECO:0007669"/>
    <property type="project" value="TreeGrafter"/>
</dbReference>
<dbReference type="VEuPathDB" id="AmoebaDB:EHI5A_092800"/>
<feature type="region of interest" description="Disordered" evidence="2">
    <location>
        <begin position="1245"/>
        <end position="1356"/>
    </location>
</feature>
<dbReference type="Gene3D" id="3.40.20.10">
    <property type="entry name" value="Severin"/>
    <property type="match status" value="6"/>
</dbReference>
<feature type="domain" description="Gelsolin-like" evidence="3">
    <location>
        <begin position="1023"/>
        <end position="1091"/>
    </location>
</feature>
<gene>
    <name evidence="4" type="ORF">CL6EHI_009570</name>
</gene>
<feature type="region of interest" description="Disordered" evidence="2">
    <location>
        <begin position="1"/>
        <end position="83"/>
    </location>
</feature>
<dbReference type="SMART" id="SM00262">
    <property type="entry name" value="GEL"/>
    <property type="match status" value="4"/>
</dbReference>
<feature type="compositionally biased region" description="Basic and acidic residues" evidence="2">
    <location>
        <begin position="55"/>
        <end position="82"/>
    </location>
</feature>
<feature type="domain" description="Gelsolin-like" evidence="3">
    <location>
        <begin position="443"/>
        <end position="518"/>
    </location>
</feature>
<feature type="compositionally biased region" description="Basic and acidic residues" evidence="2">
    <location>
        <begin position="876"/>
        <end position="890"/>
    </location>
</feature>
<evidence type="ECO:0000313" key="4">
    <source>
        <dbReference type="EMBL" id="GAT94104.1"/>
    </source>
</evidence>
<dbReference type="VEuPathDB" id="AmoebaDB:EHI7A_099490"/>
<feature type="compositionally biased region" description="Acidic residues" evidence="2">
    <location>
        <begin position="802"/>
        <end position="857"/>
    </location>
</feature>
<dbReference type="SUPFAM" id="SSF55753">
    <property type="entry name" value="Actin depolymerizing proteins"/>
    <property type="match status" value="6"/>
</dbReference>
<dbReference type="GO" id="GO:0005737">
    <property type="term" value="C:cytoplasm"/>
    <property type="evidence" value="ECO:0007669"/>
    <property type="project" value="TreeGrafter"/>
</dbReference>
<protein>
    <submittedName>
        <fullName evidence="4">Gelsolin repeat protein putative</fullName>
    </submittedName>
</protein>
<feature type="compositionally biased region" description="Acidic residues" evidence="2">
    <location>
        <begin position="1254"/>
        <end position="1320"/>
    </location>
</feature>
<evidence type="ECO:0000313" key="5">
    <source>
        <dbReference type="Proteomes" id="UP000078387"/>
    </source>
</evidence>
<dbReference type="Proteomes" id="UP000078387">
    <property type="component" value="Unassembled WGS sequence"/>
</dbReference>
<dbReference type="VEuPathDB" id="AmoebaDB:EHI_009570"/>
<organism evidence="4 5">
    <name type="scientific">Entamoeba histolytica</name>
    <dbReference type="NCBI Taxonomy" id="5759"/>
    <lineage>
        <taxon>Eukaryota</taxon>
        <taxon>Amoebozoa</taxon>
        <taxon>Evosea</taxon>
        <taxon>Archamoebae</taxon>
        <taxon>Mastigamoebida</taxon>
        <taxon>Entamoebidae</taxon>
        <taxon>Entamoeba</taxon>
    </lineage>
</organism>
<dbReference type="EMBL" id="BDEQ01000001">
    <property type="protein sequence ID" value="GAT94104.1"/>
    <property type="molecule type" value="Genomic_DNA"/>
</dbReference>
<dbReference type="InterPro" id="IPR007122">
    <property type="entry name" value="Villin/Gelsolin"/>
</dbReference>
<keyword evidence="1" id="KW-0677">Repeat</keyword>
<dbReference type="VEuPathDB" id="AmoebaDB:EHI8A_106910"/>
<dbReference type="InterPro" id="IPR007123">
    <property type="entry name" value="Gelsolin-like_dom"/>
</dbReference>
<feature type="compositionally biased region" description="Basic and acidic residues" evidence="2">
    <location>
        <begin position="1321"/>
        <end position="1356"/>
    </location>
</feature>
<dbReference type="Pfam" id="PF00626">
    <property type="entry name" value="Gelsolin"/>
    <property type="match status" value="2"/>
</dbReference>
<proteinExistence type="predicted"/>
<name>A0A5K1UQQ7_ENTHI</name>
<feature type="region of interest" description="Disordered" evidence="2">
    <location>
        <begin position="565"/>
        <end position="593"/>
    </location>
</feature>
<reference evidence="4 5" key="1">
    <citation type="submission" date="2016-05" db="EMBL/GenBank/DDBJ databases">
        <title>First whole genome sequencing of Entamoeba histolytica HM1:IMSS-clone-6.</title>
        <authorList>
            <person name="Mukherjee Avik.K."/>
            <person name="Izumyama S."/>
            <person name="Nakada-Tsukui K."/>
            <person name="Nozaki T."/>
        </authorList>
    </citation>
    <scope>NUCLEOTIDE SEQUENCE [LARGE SCALE GENOMIC DNA]</scope>
    <source>
        <strain evidence="4 5">HM1:IMSS clone 6</strain>
    </source>
</reference>